<proteinExistence type="predicted"/>
<evidence type="ECO:0000313" key="2">
    <source>
        <dbReference type="EMBL" id="KAB8186687.1"/>
    </source>
</evidence>
<keyword evidence="3" id="KW-1185">Reference proteome</keyword>
<reference evidence="2 3" key="1">
    <citation type="submission" date="2019-10" db="EMBL/GenBank/DDBJ databases">
        <title>Nonomuraea sp. nov., isolated from Phyllanthus amarus.</title>
        <authorList>
            <person name="Klykleung N."/>
            <person name="Tanasupawat S."/>
        </authorList>
    </citation>
    <scope>NUCLEOTIDE SEQUENCE [LARGE SCALE GENOMIC DNA]</scope>
    <source>
        <strain evidence="2 3">CR1-09</strain>
    </source>
</reference>
<dbReference type="EMBL" id="VDMA02000003">
    <property type="protein sequence ID" value="KAB8186687.1"/>
    <property type="molecule type" value="Genomic_DNA"/>
</dbReference>
<protein>
    <recommendedName>
        <fullName evidence="1">YcaO domain-containing protein</fullName>
    </recommendedName>
</protein>
<comment type="caution">
    <text evidence="2">The sequence shown here is derived from an EMBL/GenBank/DDBJ whole genome shotgun (WGS) entry which is preliminary data.</text>
</comment>
<dbReference type="Gene3D" id="3.30.40.250">
    <property type="match status" value="1"/>
</dbReference>
<dbReference type="Pfam" id="PF02624">
    <property type="entry name" value="YcaO"/>
    <property type="match status" value="1"/>
</dbReference>
<organism evidence="2 3">
    <name type="scientific">Microbispora catharanthi</name>
    <dbReference type="NCBI Taxonomy" id="1712871"/>
    <lineage>
        <taxon>Bacteria</taxon>
        <taxon>Bacillati</taxon>
        <taxon>Actinomycetota</taxon>
        <taxon>Actinomycetes</taxon>
        <taxon>Streptosporangiales</taxon>
        <taxon>Streptosporangiaceae</taxon>
        <taxon>Microbispora</taxon>
    </lineage>
</organism>
<dbReference type="PANTHER" id="PTHR37809:SF1">
    <property type="entry name" value="RIBOSOMAL PROTEIN S12 METHYLTHIOTRANSFERASE ACCESSORY FACTOR YCAO"/>
    <property type="match status" value="1"/>
</dbReference>
<accession>A0A5N6C1P6</accession>
<dbReference type="AlphaFoldDB" id="A0A5N6C1P6"/>
<dbReference type="PANTHER" id="PTHR37809">
    <property type="entry name" value="RIBOSOMAL PROTEIN S12 METHYLTHIOTRANSFERASE ACCESSORY FACTOR YCAO"/>
    <property type="match status" value="1"/>
</dbReference>
<gene>
    <name evidence="2" type="ORF">FH610_007880</name>
</gene>
<dbReference type="Proteomes" id="UP000313066">
    <property type="component" value="Unassembled WGS sequence"/>
</dbReference>
<dbReference type="Gene3D" id="3.30.160.660">
    <property type="match status" value="1"/>
</dbReference>
<dbReference type="Gene3D" id="3.30.1330.230">
    <property type="match status" value="1"/>
</dbReference>
<feature type="domain" description="YcaO" evidence="1">
    <location>
        <begin position="92"/>
        <end position="465"/>
    </location>
</feature>
<sequence length="465" mass="50165">MPDVTTPSLTAPHDALAPHDVMAPRVVEAPDQFTARLRARMHSPLCGLMPSMGFLQRQRGGPRLMVAGGELTGVHVLRGLPAPKIGAYHIGGYGLRPFESHIRTLGEVVERYGGYIAPVSGRFPIRYATAEELTAAGEHWDAGPAEPYGAEQYGRPGFPFRPRRDGDVLGWVRATRLGDGRDCWVPAQLLLVGYVVQDTRGEPWLAPAVSTGTAAHTDPDRAALNALEEMVQIDAALSHWYGGSRSTRLRPGARTAALQRVIGGSFEVRGDQPEFHLLPSADLPGFTVACLIRSADGRLPAVAVGLGIDGVLERAMYRALLEAAGVRGLAVWSALQQRFEQGSAVREDIFDLESNVSLAATPEGARVVEERFGDCDDASADDLPPDDERPAGARARDLVRAFHATGKRLYAADFTTVDVADLGFVVARFWCPDLVTLPLPSAPPAAHARFAAYGGFRRHDPHPYP</sequence>
<evidence type="ECO:0000313" key="3">
    <source>
        <dbReference type="Proteomes" id="UP000313066"/>
    </source>
</evidence>
<evidence type="ECO:0000259" key="1">
    <source>
        <dbReference type="PROSITE" id="PS51664"/>
    </source>
</evidence>
<dbReference type="PROSITE" id="PS51664">
    <property type="entry name" value="YCAO"/>
    <property type="match status" value="1"/>
</dbReference>
<dbReference type="InterPro" id="IPR003776">
    <property type="entry name" value="YcaO-like_dom"/>
</dbReference>
<name>A0A5N6C1P6_9ACTN</name>